<sequence length="729" mass="81031">MAISHQLTGGPCFCYAGADSGKDYCYNAAPIRLGYGLRRRRLAVLNCRRSLATDLRVRFAETPAAGRIDGAASPSLPVPSIEIPVTCYQILGVSNKAEKDEIVKSVMHLKNADVEEGYTMDAVISRQNLLMDVRDKLLFEPEYAGNVKDNILPRSSIRIPWGWLPGALCLLQETGEEKLVLDIGRKALQHPDSKHYTHDLLLSMALAECAIAKFGFEKNNISQGFEALARAQCLLRSQASLEKMALLSQIEESLEELAPACTLELLGMPPRPENAERRLGAISALRELLRQGLDVESPCQVQDWPCFLNQAFSRLMAYEIVELLQWDKLALIRKNKKSLESQNQRVVIDFNGFYVILTAHIALGFSSKQTDLINRAKIICECLMASEGVNLKFEEAFCLFLLGQADEASAADRLRQREPNSNAGTVEIINPIKEMSGTSSENKSMEIWLKDAVLSLFPDTQDCSPSLANFFRSEKRNILSKENKRMPQTSSHMNHRPIAPDYLHDWRAFGETVPFAADSSKHLGPAVKQLAVPNLQGPVVVDKVSGGPNCGPSIPLKRNLGARQHVTLSNAIWKIIAVTSFGWILFLSLKTMNTLSWRIGNKTRLRLNSPSMTSSTSWIGDGSQDLRSRHAKSSIVPIELRKLLSNFLSRVKPHQKDLCMENRCQAAGLSSPTKVAYKMAMSSEEAESLVKKWQTIKAEALGPDHQVDLLSDVLDEAMLFQVSCTVLWI</sequence>
<dbReference type="PANTHER" id="PTHR33925:SF2">
    <property type="entry name" value="PLASTID DIVISION PROTEIN CDP1, CHLOROPLASTIC"/>
    <property type="match status" value="1"/>
</dbReference>
<feature type="domain" description="Plastid division protein CDP1-like IMS" evidence="1">
    <location>
        <begin position="686"/>
        <end position="723"/>
    </location>
</feature>
<reference evidence="4 5" key="1">
    <citation type="submission" date="2018-06" db="EMBL/GenBank/DDBJ databases">
        <title>The Genome of Cuscuta australis (Dodder) Provides Insight into the Evolution of Plant Parasitism.</title>
        <authorList>
            <person name="Liu H."/>
        </authorList>
    </citation>
    <scope>NUCLEOTIDE SEQUENCE [LARGE SCALE GENOMIC DNA]</scope>
    <source>
        <strain evidence="5">cv. Yunnan</strain>
        <tissue evidence="4">Vines</tissue>
    </source>
</reference>
<dbReference type="Pfam" id="PF23468">
    <property type="entry name" value="ARC6"/>
    <property type="match status" value="1"/>
</dbReference>
<feature type="domain" description="Plastid division protein CDP1-like 1st alpha solenoid" evidence="3">
    <location>
        <begin position="158"/>
        <end position="305"/>
    </location>
</feature>
<dbReference type="GO" id="GO:0010020">
    <property type="term" value="P:chloroplast fission"/>
    <property type="evidence" value="ECO:0007669"/>
    <property type="project" value="TreeGrafter"/>
</dbReference>
<dbReference type="InterPro" id="IPR044685">
    <property type="entry name" value="CPD1-like"/>
</dbReference>
<dbReference type="Proteomes" id="UP000249390">
    <property type="component" value="Unassembled WGS sequence"/>
</dbReference>
<comment type="caution">
    <text evidence="4">The sequence shown here is derived from an EMBL/GenBank/DDBJ whole genome shotgun (WGS) entry which is preliminary data.</text>
</comment>
<dbReference type="InterPro" id="IPR058032">
    <property type="entry name" value="CDP1-like_a_solenoid_1"/>
</dbReference>
<name>A0A328DTS8_9ASTE</name>
<dbReference type="Pfam" id="PF25515">
    <property type="entry name" value="Arm_PDR"/>
    <property type="match status" value="1"/>
</dbReference>
<evidence type="ECO:0000259" key="2">
    <source>
        <dbReference type="Pfam" id="PF23468"/>
    </source>
</evidence>
<proteinExistence type="predicted"/>
<evidence type="ECO:0000313" key="4">
    <source>
        <dbReference type="EMBL" id="RAL49125.1"/>
    </source>
</evidence>
<evidence type="ECO:0000259" key="1">
    <source>
        <dbReference type="Pfam" id="PF13355"/>
    </source>
</evidence>
<organism evidence="4 5">
    <name type="scientific">Cuscuta australis</name>
    <dbReference type="NCBI Taxonomy" id="267555"/>
    <lineage>
        <taxon>Eukaryota</taxon>
        <taxon>Viridiplantae</taxon>
        <taxon>Streptophyta</taxon>
        <taxon>Embryophyta</taxon>
        <taxon>Tracheophyta</taxon>
        <taxon>Spermatophyta</taxon>
        <taxon>Magnoliopsida</taxon>
        <taxon>eudicotyledons</taxon>
        <taxon>Gunneridae</taxon>
        <taxon>Pentapetalae</taxon>
        <taxon>asterids</taxon>
        <taxon>lamiids</taxon>
        <taxon>Solanales</taxon>
        <taxon>Convolvulaceae</taxon>
        <taxon>Cuscuteae</taxon>
        <taxon>Cuscuta</taxon>
        <taxon>Cuscuta subgen. Grammica</taxon>
        <taxon>Cuscuta sect. Cleistogrammica</taxon>
    </lineage>
</organism>
<dbReference type="EMBL" id="NQVE01000092">
    <property type="protein sequence ID" value="RAL49125.1"/>
    <property type="molecule type" value="Genomic_DNA"/>
</dbReference>
<gene>
    <name evidence="4" type="ORF">DM860_017155</name>
</gene>
<dbReference type="AlphaFoldDB" id="A0A328DTS8"/>
<dbReference type="InterPro" id="IPR025344">
    <property type="entry name" value="CDP1-like_IMS"/>
</dbReference>
<accession>A0A328DTS8</accession>
<dbReference type="PANTHER" id="PTHR33925">
    <property type="entry name" value="PLASTID DIVISION PROTEIN CDP1, CHLOROPLASTIC-RELATED"/>
    <property type="match status" value="1"/>
</dbReference>
<feature type="domain" description="Plastid division protein CDP1-like 2nd alpha solenoid" evidence="2">
    <location>
        <begin position="344"/>
        <end position="475"/>
    </location>
</feature>
<evidence type="ECO:0000313" key="5">
    <source>
        <dbReference type="Proteomes" id="UP000249390"/>
    </source>
</evidence>
<dbReference type="InterPro" id="IPR057137">
    <property type="entry name" value="CDP1-like_a_solenoid_2"/>
</dbReference>
<keyword evidence="5" id="KW-1185">Reference proteome</keyword>
<evidence type="ECO:0000259" key="3">
    <source>
        <dbReference type="Pfam" id="PF25515"/>
    </source>
</evidence>
<dbReference type="Pfam" id="PF13355">
    <property type="entry name" value="ARC6-like_IMS"/>
    <property type="match status" value="1"/>
</dbReference>
<dbReference type="GO" id="GO:0009706">
    <property type="term" value="C:chloroplast inner membrane"/>
    <property type="evidence" value="ECO:0007669"/>
    <property type="project" value="TreeGrafter"/>
</dbReference>
<protein>
    <submittedName>
        <fullName evidence="4">Uncharacterized protein</fullName>
    </submittedName>
</protein>